<proteinExistence type="predicted"/>
<evidence type="ECO:0000313" key="2">
    <source>
        <dbReference type="EMBL" id="DAE08487.1"/>
    </source>
</evidence>
<keyword evidence="1" id="KW-0472">Membrane</keyword>
<evidence type="ECO:0000256" key="1">
    <source>
        <dbReference type="SAM" id="Phobius"/>
    </source>
</evidence>
<name>A0A8S5PMV4_9CAUD</name>
<keyword evidence="1" id="KW-0812">Transmembrane</keyword>
<sequence>MSGWAIFFTFVGVGTLVTKFVDFVEVIGGDAHGRRKKHAAMR</sequence>
<feature type="transmembrane region" description="Helical" evidence="1">
    <location>
        <begin position="6"/>
        <end position="27"/>
    </location>
</feature>
<accession>A0A8S5PMV4</accession>
<protein>
    <submittedName>
        <fullName evidence="2">Uncharacterized protein</fullName>
    </submittedName>
</protein>
<reference evidence="2" key="1">
    <citation type="journal article" date="2021" name="Proc. Natl. Acad. Sci. U.S.A.">
        <title>A Catalog of Tens of Thousands of Viruses from Human Metagenomes Reveals Hidden Associations with Chronic Diseases.</title>
        <authorList>
            <person name="Tisza M.J."/>
            <person name="Buck C.B."/>
        </authorList>
    </citation>
    <scope>NUCLEOTIDE SEQUENCE</scope>
    <source>
        <strain evidence="2">CtD2Q91</strain>
    </source>
</reference>
<organism evidence="2">
    <name type="scientific">Siphoviridae sp. ctD2Q91</name>
    <dbReference type="NCBI Taxonomy" id="2825383"/>
    <lineage>
        <taxon>Viruses</taxon>
        <taxon>Duplodnaviria</taxon>
        <taxon>Heunggongvirae</taxon>
        <taxon>Uroviricota</taxon>
        <taxon>Caudoviricetes</taxon>
    </lineage>
</organism>
<keyword evidence="1" id="KW-1133">Transmembrane helix</keyword>
<dbReference type="EMBL" id="BK015471">
    <property type="protein sequence ID" value="DAE08487.1"/>
    <property type="molecule type" value="Genomic_DNA"/>
</dbReference>